<comment type="caution">
    <text evidence="1">The sequence shown here is derived from an EMBL/GenBank/DDBJ whole genome shotgun (WGS) entry which is preliminary data.</text>
</comment>
<organism evidence="1">
    <name type="scientific">bioreactor metagenome</name>
    <dbReference type="NCBI Taxonomy" id="1076179"/>
    <lineage>
        <taxon>unclassified sequences</taxon>
        <taxon>metagenomes</taxon>
        <taxon>ecological metagenomes</taxon>
    </lineage>
</organism>
<reference evidence="1" key="1">
    <citation type="submission" date="2019-08" db="EMBL/GenBank/DDBJ databases">
        <authorList>
            <person name="Kucharzyk K."/>
            <person name="Murdoch R.W."/>
            <person name="Higgins S."/>
            <person name="Loffler F."/>
        </authorList>
    </citation>
    <scope>NUCLEOTIDE SEQUENCE</scope>
</reference>
<sequence length="39" mass="4505">MIDQLRAIDNRRLMKKTGDLPKDIAQKVIKNIQILLSVD</sequence>
<proteinExistence type="predicted"/>
<name>A0A645CB92_9ZZZZ</name>
<dbReference type="SUPFAM" id="SSF50118">
    <property type="entry name" value="Cell growth inhibitor/plasmid maintenance toxic component"/>
    <property type="match status" value="1"/>
</dbReference>
<protein>
    <submittedName>
        <fullName evidence="1">Uncharacterized protein</fullName>
    </submittedName>
</protein>
<dbReference type="AlphaFoldDB" id="A0A645CB92"/>
<accession>A0A645CB92</accession>
<gene>
    <name evidence="1" type="ORF">SDC9_121188</name>
</gene>
<dbReference type="EMBL" id="VSSQ01025813">
    <property type="protein sequence ID" value="MPM74203.1"/>
    <property type="molecule type" value="Genomic_DNA"/>
</dbReference>
<evidence type="ECO:0000313" key="1">
    <source>
        <dbReference type="EMBL" id="MPM74203.1"/>
    </source>
</evidence>